<evidence type="ECO:0000256" key="9">
    <source>
        <dbReference type="SAM" id="Phobius"/>
    </source>
</evidence>
<feature type="transmembrane region" description="Helical" evidence="9">
    <location>
        <begin position="326"/>
        <end position="344"/>
    </location>
</feature>
<feature type="transmembrane region" description="Helical" evidence="9">
    <location>
        <begin position="155"/>
        <end position="171"/>
    </location>
</feature>
<dbReference type="InterPro" id="IPR016900">
    <property type="entry name" value="Alg10"/>
</dbReference>
<dbReference type="EMBL" id="CP104694">
    <property type="protein sequence ID" value="UXI67361.1"/>
    <property type="molecule type" value="Genomic_DNA"/>
</dbReference>
<dbReference type="PANTHER" id="PTHR12989">
    <property type="entry name" value="ALPHA-1,2-GLUCOSYLTRANSFERASE ALG10"/>
    <property type="match status" value="1"/>
</dbReference>
<keyword evidence="8 9" id="KW-0472">Membrane</keyword>
<evidence type="ECO:0000256" key="8">
    <source>
        <dbReference type="ARBA" id="ARBA00023136"/>
    </source>
</evidence>
<evidence type="ECO:0000256" key="1">
    <source>
        <dbReference type="ARBA" id="ARBA00004477"/>
    </source>
</evidence>
<feature type="transmembrane region" description="Helical" evidence="9">
    <location>
        <begin position="183"/>
        <end position="202"/>
    </location>
</feature>
<evidence type="ECO:0000313" key="10">
    <source>
        <dbReference type="EMBL" id="UXI67361.1"/>
    </source>
</evidence>
<feature type="transmembrane region" description="Helical" evidence="9">
    <location>
        <begin position="226"/>
        <end position="245"/>
    </location>
</feature>
<feature type="transmembrane region" description="Helical" evidence="9">
    <location>
        <begin position="301"/>
        <end position="319"/>
    </location>
</feature>
<comment type="pathway">
    <text evidence="2">Protein modification; protein glycosylation.</text>
</comment>
<feature type="transmembrane region" description="Helical" evidence="9">
    <location>
        <begin position="257"/>
        <end position="275"/>
    </location>
</feature>
<name>A0ABY6BFH3_9GAMM</name>
<comment type="subcellular location">
    <subcellularLocation>
        <location evidence="1">Endoplasmic reticulum membrane</location>
        <topology evidence="1">Multi-pass membrane protein</topology>
    </subcellularLocation>
</comment>
<keyword evidence="7 9" id="KW-1133">Transmembrane helix</keyword>
<feature type="transmembrane region" description="Helical" evidence="9">
    <location>
        <begin position="100"/>
        <end position="130"/>
    </location>
</feature>
<reference evidence="10" key="1">
    <citation type="submission" date="2022-09" db="EMBL/GenBank/DDBJ databases">
        <title>Tahibacter sp. nov., isolated from a fresh water.</title>
        <authorList>
            <person name="Baek J.H."/>
            <person name="Lee J.K."/>
            <person name="Kim J.M."/>
            <person name="Jeon C.O."/>
        </authorList>
    </citation>
    <scope>NUCLEOTIDE SEQUENCE</scope>
    <source>
        <strain evidence="10">W38</strain>
    </source>
</reference>
<evidence type="ECO:0000256" key="5">
    <source>
        <dbReference type="ARBA" id="ARBA00022692"/>
    </source>
</evidence>
<evidence type="ECO:0000313" key="11">
    <source>
        <dbReference type="Proteomes" id="UP001064632"/>
    </source>
</evidence>
<evidence type="ECO:0000256" key="2">
    <source>
        <dbReference type="ARBA" id="ARBA00004922"/>
    </source>
</evidence>
<keyword evidence="4" id="KW-0808">Transferase</keyword>
<protein>
    <submittedName>
        <fullName evidence="10">Dol-P-Glc:Glc(2)Man(9)GlcNAc(2)-PP-Dol alpha-1,2-glucosyltransferase</fullName>
    </submittedName>
</protein>
<organism evidence="10 11">
    <name type="scientific">Tahibacter amnicola</name>
    <dbReference type="NCBI Taxonomy" id="2976241"/>
    <lineage>
        <taxon>Bacteria</taxon>
        <taxon>Pseudomonadati</taxon>
        <taxon>Pseudomonadota</taxon>
        <taxon>Gammaproteobacteria</taxon>
        <taxon>Lysobacterales</taxon>
        <taxon>Rhodanobacteraceae</taxon>
        <taxon>Tahibacter</taxon>
    </lineage>
</organism>
<proteinExistence type="predicted"/>
<dbReference type="PANTHER" id="PTHR12989:SF10">
    <property type="entry name" value="DOL-P-GLC:GLC(2)MAN(9)GLCNAC(2)-PP-DOL ALPHA-1,2-GLUCOSYLTRANSFERASE-RELATED"/>
    <property type="match status" value="1"/>
</dbReference>
<dbReference type="RefSeq" id="WP_261694336.1">
    <property type="nucleotide sequence ID" value="NZ_CP104694.1"/>
</dbReference>
<keyword evidence="3" id="KW-0328">Glycosyltransferase</keyword>
<keyword evidence="5 9" id="KW-0812">Transmembrane</keyword>
<dbReference type="Proteomes" id="UP001064632">
    <property type="component" value="Chromosome"/>
</dbReference>
<sequence length="393" mass="43964">MLWVLWLAALAYAVAGELRGDEYVHFAQIKQFLGGDYRVMRDALTTIPGYHHLLAAVLRVTGADSLGAARAVSGMWAIVAVLGFDRLYRALHQRPDSTAVLQFAWLPVAAPFVFLIYTDIASLAAMLWTFNAAVRGHHWRAACLLVGAIALRQNNVLWLAFLAVIVVVPIWESKQWNGWKEATLQGVPYLVPSLAFVGYWIWNGSVSYSGTQAAMHPDGSVHVENLYFMLFCAAILMPLHVVDGLIRFARRLGAEPWLLVAPVLLVGIFYAVYAVDHPYNLIENAASWRNRVLQLTMSSPGFKAFFVIVASLAGVGLAMQPLVNRAGWWIFPVSTLFVMLSWLVEQRYYLIPFALFLAWRKPLAAQVEVATATLWLCLAVFLFWGMMSGLWYL</sequence>
<evidence type="ECO:0000256" key="3">
    <source>
        <dbReference type="ARBA" id="ARBA00022676"/>
    </source>
</evidence>
<gene>
    <name evidence="10" type="ORF">N4264_21895</name>
</gene>
<dbReference type="Pfam" id="PF04922">
    <property type="entry name" value="DIE2_ALG10"/>
    <property type="match status" value="2"/>
</dbReference>
<feature type="transmembrane region" description="Helical" evidence="9">
    <location>
        <begin position="364"/>
        <end position="384"/>
    </location>
</feature>
<evidence type="ECO:0000256" key="6">
    <source>
        <dbReference type="ARBA" id="ARBA00022824"/>
    </source>
</evidence>
<keyword evidence="6" id="KW-0256">Endoplasmic reticulum</keyword>
<evidence type="ECO:0000256" key="7">
    <source>
        <dbReference type="ARBA" id="ARBA00022989"/>
    </source>
</evidence>
<accession>A0ABY6BFH3</accession>
<evidence type="ECO:0000256" key="4">
    <source>
        <dbReference type="ARBA" id="ARBA00022679"/>
    </source>
</evidence>
<keyword evidence="11" id="KW-1185">Reference proteome</keyword>